<evidence type="ECO:0000313" key="2">
    <source>
        <dbReference type="Proteomes" id="UP000245674"/>
    </source>
</evidence>
<name>A0ABX5LGP7_9MICO</name>
<gene>
    <name evidence="1" type="ORF">B0H03_1053</name>
</gene>
<sequence>MSCAFNYAAPEGIYLLKEAQLVSLRHRVMLAVVPENLTSFDSVKRLVSGHSINTTVPSNIRSARGLFTFGQQASQPVETFGATRILLPYLDHHHSRTPGSLHKQIRPRSRQIVPQPLALRQSRQRDREFALTIHQHRSSANNVLSKLITQDF</sequence>
<dbReference type="Proteomes" id="UP000245674">
    <property type="component" value="Unassembled WGS sequence"/>
</dbReference>
<accession>A0ABX5LGP7</accession>
<proteinExistence type="predicted"/>
<protein>
    <submittedName>
        <fullName evidence="1">Uncharacterized protein</fullName>
    </submittedName>
</protein>
<comment type="caution">
    <text evidence="1">The sequence shown here is derived from an EMBL/GenBank/DDBJ whole genome shotgun (WGS) entry which is preliminary data.</text>
</comment>
<dbReference type="EMBL" id="QGDV01000005">
    <property type="protein sequence ID" value="PWJ64228.1"/>
    <property type="molecule type" value="Genomic_DNA"/>
</dbReference>
<organism evidence="1 2">
    <name type="scientific">Rathayibacter iranicus NCPPB 2253 = VKM Ac-1602</name>
    <dbReference type="NCBI Taxonomy" id="1328868"/>
    <lineage>
        <taxon>Bacteria</taxon>
        <taxon>Bacillati</taxon>
        <taxon>Actinomycetota</taxon>
        <taxon>Actinomycetes</taxon>
        <taxon>Micrococcales</taxon>
        <taxon>Microbacteriaceae</taxon>
        <taxon>Rathayibacter</taxon>
    </lineage>
</organism>
<reference evidence="1 2" key="1">
    <citation type="submission" date="2018-03" db="EMBL/GenBank/DDBJ databases">
        <title>Genomic Encyclopedia of Type Strains, Phase III (KMG-III): the genomes of soil and plant-associated and newly described type strains.</title>
        <authorList>
            <person name="Whitman W."/>
        </authorList>
    </citation>
    <scope>NUCLEOTIDE SEQUENCE [LARGE SCALE GENOMIC DNA]</scope>
    <source>
        <strain evidence="1 2">VKM Ac-1602</strain>
    </source>
</reference>
<evidence type="ECO:0000313" key="1">
    <source>
        <dbReference type="EMBL" id="PWJ64228.1"/>
    </source>
</evidence>
<keyword evidence="2" id="KW-1185">Reference proteome</keyword>